<feature type="region of interest" description="Disordered" evidence="9">
    <location>
        <begin position="1"/>
        <end position="22"/>
    </location>
</feature>
<dbReference type="EMBL" id="MVGT01003948">
    <property type="protein sequence ID" value="OVA02794.1"/>
    <property type="molecule type" value="Genomic_DNA"/>
</dbReference>
<sequence>MDLLPEHEQDQSSLSIDPPPFDPLEPSLPVSFPIKDLEYLESRSYFNSFHYSFNISSVPLPSSSSNLPDRPRILVCHDMAGGYIDDKWIQGGTNSEAYSIWHWYLMDVFVYFSHDLVTIPPPCWTNAAHTHGVKVLGTFITEWDEGRLICNQLLATKASAQMYAERLTELAVALGFDGWLINIEVQLDVGQIANMKEFVSHLTQTMHSSIPGSLVIWYDSVTKDGALKWQDQLNENNKPFFDLCDGIFVNYTWKEHYPKLSATAAGERKFDVYMGIDVFGRNTYGGGQWTTNAALDVLKKDDVSAAIFAPGWVYENVTYLVFVCSWWSLVEKSWGILQHYPKALPFYSNFDQGHGYHFSIDGRQVSKDPWCNISCQSFQPILDNSVDLSDNTIQVLVDFKDASYNGGGSIIAKGVLEGTAYFTTKLFQGELPLENLPIHITYSVRSDGRSLVGLSLVFSCNTNERTSVLLASSGETLITMNQFAGKFDKVIMPLRVTKLDAEALRGKGWVIQESSIAMSGYTLTEIHMVCYRSKPELSELRLHQDPTSEGTKLPHASPGYYASLGHVTIKTSEQNLNFPPFTSWVVEGQYISWTKSSSEQSKSLSFKIFWRLRNDHGSLFPKYSIYVSRIVKHAVDGNIEGAKEYLGVARVQAFYVSDLEVPDGVSSLKFIIQVCGIDGACQELDSCPAFLLDVEGGPGGISKTYWGSSPLLKAKSFANKTVFQIQKWGGECWIWTSILKGLEVMKSW</sequence>
<dbReference type="FunFam" id="3.20.20.80:FF:000043">
    <property type="entry name" value="cytosolic endo-beta-N-acetylglucosaminidase"/>
    <property type="match status" value="1"/>
</dbReference>
<feature type="domain" description="Cytosolic endo-beta-N-acetylglucosaminidase C-terminal" evidence="11">
    <location>
        <begin position="576"/>
        <end position="695"/>
    </location>
</feature>
<dbReference type="OMA" id="WGVLQSY"/>
<evidence type="ECO:0000259" key="11">
    <source>
        <dbReference type="Pfam" id="PF25529"/>
    </source>
</evidence>
<evidence type="ECO:0000256" key="5">
    <source>
        <dbReference type="ARBA" id="ARBA00022801"/>
    </source>
</evidence>
<keyword evidence="6" id="KW-0326">Glycosidase</keyword>
<dbReference type="InterPro" id="IPR005201">
    <property type="entry name" value="TIM_ENGase"/>
</dbReference>
<comment type="similarity">
    <text evidence="2">Belongs to the glycosyl hydrolase 85 family.</text>
</comment>
<dbReference type="GO" id="GO:0005829">
    <property type="term" value="C:cytosol"/>
    <property type="evidence" value="ECO:0007669"/>
    <property type="project" value="UniProtKB-SubCell"/>
</dbReference>
<evidence type="ECO:0000256" key="2">
    <source>
        <dbReference type="ARBA" id="ARBA00007849"/>
    </source>
</evidence>
<comment type="subcellular location">
    <subcellularLocation>
        <location evidence="1">Cytoplasm</location>
        <location evidence="1">Cytosol</location>
    </subcellularLocation>
</comment>
<comment type="caution">
    <text evidence="12">The sequence shown here is derived from an EMBL/GenBank/DDBJ whole genome shotgun (WGS) entry which is preliminary data.</text>
</comment>
<protein>
    <recommendedName>
        <fullName evidence="3">mannosyl-glycoprotein endo-beta-N-acetylglucosaminidase</fullName>
        <ecNumber evidence="3">3.2.1.96</ecNumber>
    </recommendedName>
</protein>
<dbReference type="Proteomes" id="UP000195402">
    <property type="component" value="Unassembled WGS sequence"/>
</dbReference>
<dbReference type="FunCoup" id="A0A200PX64">
    <property type="interactions" value="1039"/>
</dbReference>
<evidence type="ECO:0000256" key="1">
    <source>
        <dbReference type="ARBA" id="ARBA00004514"/>
    </source>
</evidence>
<proteinExistence type="inferred from homology"/>
<evidence type="ECO:0000256" key="9">
    <source>
        <dbReference type="SAM" id="MobiDB-lite"/>
    </source>
</evidence>
<dbReference type="CDD" id="cd06547">
    <property type="entry name" value="GH85_ENGase"/>
    <property type="match status" value="1"/>
</dbReference>
<dbReference type="Pfam" id="PF03644">
    <property type="entry name" value="Glyco_hydro_85"/>
    <property type="match status" value="1"/>
</dbReference>
<evidence type="ECO:0000256" key="7">
    <source>
        <dbReference type="ARBA" id="ARBA00034414"/>
    </source>
</evidence>
<dbReference type="Gene3D" id="2.60.120.260">
    <property type="entry name" value="Galactose-binding domain-like"/>
    <property type="match status" value="1"/>
</dbReference>
<evidence type="ECO:0000259" key="10">
    <source>
        <dbReference type="Pfam" id="PF03644"/>
    </source>
</evidence>
<evidence type="ECO:0000313" key="12">
    <source>
        <dbReference type="EMBL" id="OVA02794.1"/>
    </source>
</evidence>
<dbReference type="InterPro" id="IPR057882">
    <property type="entry name" value="ENGase_C"/>
</dbReference>
<comment type="function">
    <text evidence="8">Endoglycosidase that releases N-glycans from glycoproteins by cleaving the beta-1,4-glycosidic bond in the N,N'-diacetylchitobiose core. Involved in the production of high-mannose type N-glycans during plant development and fruit maturation.</text>
</comment>
<dbReference type="OrthoDB" id="284473at2759"/>
<dbReference type="Pfam" id="PF25529">
    <property type="entry name" value="Ig_ENGASE1_C"/>
    <property type="match status" value="1"/>
</dbReference>
<evidence type="ECO:0000256" key="3">
    <source>
        <dbReference type="ARBA" id="ARBA00012566"/>
    </source>
</evidence>
<dbReference type="InterPro" id="IPR032979">
    <property type="entry name" value="ENGase"/>
</dbReference>
<evidence type="ECO:0000313" key="13">
    <source>
        <dbReference type="Proteomes" id="UP000195402"/>
    </source>
</evidence>
<name>A0A200PX64_MACCD</name>
<keyword evidence="13" id="KW-1185">Reference proteome</keyword>
<evidence type="ECO:0000256" key="8">
    <source>
        <dbReference type="ARBA" id="ARBA00060018"/>
    </source>
</evidence>
<evidence type="ECO:0000256" key="4">
    <source>
        <dbReference type="ARBA" id="ARBA00022490"/>
    </source>
</evidence>
<dbReference type="EC" id="3.2.1.96" evidence="3"/>
<dbReference type="AlphaFoldDB" id="A0A200PX64"/>
<gene>
    <name evidence="12" type="ORF">BVC80_9093g150</name>
</gene>
<dbReference type="PANTHER" id="PTHR13246:SF1">
    <property type="entry name" value="CYTOSOLIC ENDO-BETA-N-ACETYLGLUCOSAMINIDASE"/>
    <property type="match status" value="1"/>
</dbReference>
<dbReference type="STRING" id="56857.A0A200PX64"/>
<reference evidence="12 13" key="1">
    <citation type="journal article" date="2017" name="Mol. Plant">
        <title>The Genome of Medicinal Plant Macleaya cordata Provides New Insights into Benzylisoquinoline Alkaloids Metabolism.</title>
        <authorList>
            <person name="Liu X."/>
            <person name="Liu Y."/>
            <person name="Huang P."/>
            <person name="Ma Y."/>
            <person name="Qing Z."/>
            <person name="Tang Q."/>
            <person name="Cao H."/>
            <person name="Cheng P."/>
            <person name="Zheng Y."/>
            <person name="Yuan Z."/>
            <person name="Zhou Y."/>
            <person name="Liu J."/>
            <person name="Tang Z."/>
            <person name="Zhuo Y."/>
            <person name="Zhang Y."/>
            <person name="Yu L."/>
            <person name="Huang J."/>
            <person name="Yang P."/>
            <person name="Peng Q."/>
            <person name="Zhang J."/>
            <person name="Jiang W."/>
            <person name="Zhang Z."/>
            <person name="Lin K."/>
            <person name="Ro D.K."/>
            <person name="Chen X."/>
            <person name="Xiong X."/>
            <person name="Shang Y."/>
            <person name="Huang S."/>
            <person name="Zeng J."/>
        </authorList>
    </citation>
    <scope>NUCLEOTIDE SEQUENCE [LARGE SCALE GENOMIC DNA]</scope>
    <source>
        <strain evidence="13">cv. BLH2017</strain>
        <tissue evidence="12">Root</tissue>
    </source>
</reference>
<dbReference type="Gene3D" id="3.20.20.80">
    <property type="entry name" value="Glycosidases"/>
    <property type="match status" value="1"/>
</dbReference>
<dbReference type="InParanoid" id="A0A200PX64"/>
<dbReference type="GO" id="GO:0033925">
    <property type="term" value="F:mannosyl-glycoprotein endo-beta-N-acetylglucosaminidase activity"/>
    <property type="evidence" value="ECO:0007669"/>
    <property type="project" value="UniProtKB-EC"/>
</dbReference>
<dbReference type="GO" id="GO:0006491">
    <property type="term" value="P:N-glycan processing"/>
    <property type="evidence" value="ECO:0007669"/>
    <property type="project" value="UniProtKB-ARBA"/>
</dbReference>
<keyword evidence="5 12" id="KW-0378">Hydrolase</keyword>
<comment type="catalytic activity">
    <reaction evidence="7">
        <text>an N(4)-(oligosaccharide-(1-&gt;3)-[oligosaccharide-(1-&gt;6)]-beta-D-Man-(1-&gt;4)-beta-D-GlcNAc-(1-&gt;4)-alpha-D-GlcNAc)-L-asparaginyl-[protein] + H2O = an oligosaccharide-(1-&gt;3)-[oligosaccharide-(1-&gt;6)]-beta-D-Man-(1-&gt;4)-D-GlcNAc + N(4)-(N-acetyl-beta-D-glucosaminyl)-L-asparaginyl-[protein]</text>
        <dbReference type="Rhea" id="RHEA:73067"/>
        <dbReference type="Rhea" id="RHEA-COMP:12603"/>
        <dbReference type="Rhea" id="RHEA-COMP:18176"/>
        <dbReference type="ChEBI" id="CHEBI:15377"/>
        <dbReference type="ChEBI" id="CHEBI:132248"/>
        <dbReference type="ChEBI" id="CHEBI:192714"/>
        <dbReference type="ChEBI" id="CHEBI:192715"/>
        <dbReference type="EC" id="3.2.1.96"/>
    </reaction>
</comment>
<keyword evidence="4" id="KW-0963">Cytoplasm</keyword>
<organism evidence="12 13">
    <name type="scientific">Macleaya cordata</name>
    <name type="common">Five-seeded plume-poppy</name>
    <name type="synonym">Bocconia cordata</name>
    <dbReference type="NCBI Taxonomy" id="56857"/>
    <lineage>
        <taxon>Eukaryota</taxon>
        <taxon>Viridiplantae</taxon>
        <taxon>Streptophyta</taxon>
        <taxon>Embryophyta</taxon>
        <taxon>Tracheophyta</taxon>
        <taxon>Spermatophyta</taxon>
        <taxon>Magnoliopsida</taxon>
        <taxon>Ranunculales</taxon>
        <taxon>Papaveraceae</taxon>
        <taxon>Papaveroideae</taxon>
        <taxon>Macleaya</taxon>
    </lineage>
</organism>
<feature type="compositionally biased region" description="Basic and acidic residues" evidence="9">
    <location>
        <begin position="1"/>
        <end position="10"/>
    </location>
</feature>
<feature type="domain" description="Cytosolic endo-beta-N-acetylglucosaminidase TIM barrel" evidence="10">
    <location>
        <begin position="84"/>
        <end position="358"/>
    </location>
</feature>
<dbReference type="PANTHER" id="PTHR13246">
    <property type="entry name" value="ENDO BETA N-ACETYLGLUCOSAMINIDASE"/>
    <property type="match status" value="1"/>
</dbReference>
<accession>A0A200PX64</accession>
<evidence type="ECO:0000256" key="6">
    <source>
        <dbReference type="ARBA" id="ARBA00023295"/>
    </source>
</evidence>